<keyword evidence="4" id="KW-1185">Reference proteome</keyword>
<organism evidence="3 4">
    <name type="scientific">Paspalum notatum var. saurae</name>
    <dbReference type="NCBI Taxonomy" id="547442"/>
    <lineage>
        <taxon>Eukaryota</taxon>
        <taxon>Viridiplantae</taxon>
        <taxon>Streptophyta</taxon>
        <taxon>Embryophyta</taxon>
        <taxon>Tracheophyta</taxon>
        <taxon>Spermatophyta</taxon>
        <taxon>Magnoliopsida</taxon>
        <taxon>Liliopsida</taxon>
        <taxon>Poales</taxon>
        <taxon>Poaceae</taxon>
        <taxon>PACMAD clade</taxon>
        <taxon>Panicoideae</taxon>
        <taxon>Andropogonodae</taxon>
        <taxon>Paspaleae</taxon>
        <taxon>Paspalinae</taxon>
        <taxon>Paspalum</taxon>
    </lineage>
</organism>
<proteinExistence type="predicted"/>
<evidence type="ECO:0000313" key="3">
    <source>
        <dbReference type="EMBL" id="WVZ97523.1"/>
    </source>
</evidence>
<evidence type="ECO:0000256" key="1">
    <source>
        <dbReference type="SAM" id="Coils"/>
    </source>
</evidence>
<name>A0AAQ3UU44_PASNO</name>
<feature type="coiled-coil region" evidence="1">
    <location>
        <begin position="256"/>
        <end position="290"/>
    </location>
</feature>
<accession>A0AAQ3UU44</accession>
<feature type="region of interest" description="Disordered" evidence="2">
    <location>
        <begin position="110"/>
        <end position="161"/>
    </location>
</feature>
<feature type="compositionally biased region" description="Low complexity" evidence="2">
    <location>
        <begin position="46"/>
        <end position="62"/>
    </location>
</feature>
<dbReference type="Proteomes" id="UP001341281">
    <property type="component" value="Chromosome 10"/>
</dbReference>
<sequence>MAYRRKPQPQSPPSLEHHHPPSVGPASPDSLAAQAMRASAAHRDASSLASAYSSSASASASRRSYHEPSVSTPSSDSSECEYTSMKSLNEAKYGFWGTLARKAKSFLDEDGSLGPYESPTGQQSPRDGVPAGVQLPCSKQSPGETWKSGTPPSQKRSESITSSLTYIRGTIKNALEEGRTLVENKTADIIQETRKLNIRGKGAGSNTQEAGRKLTQRYPQNALDHEIQLKASRDGQGSPLFVGSLIMVANAMAAKAKLLLRELKTVKADLAFAKERCAQLEEENKMLRESYDKGDNPEDDDLIRLQLETLLAEKARLAHENSVYARENRFLREIVEYHQLTMQDVIYVDEGIEEVTEVYPTQVLPRTGSSVGRTATPATPKSAVSSTSSIVVPESCHVVPSSPKSLSRASSLSN</sequence>
<gene>
    <name evidence="3" type="ORF">U9M48_043050</name>
</gene>
<feature type="compositionally biased region" description="Low complexity" evidence="2">
    <location>
        <begin position="29"/>
        <end position="39"/>
    </location>
</feature>
<keyword evidence="1" id="KW-0175">Coiled coil</keyword>
<dbReference type="PANTHER" id="PTHR31016">
    <property type="entry name" value="OS04G0228100 PROTEIN"/>
    <property type="match status" value="1"/>
</dbReference>
<protein>
    <submittedName>
        <fullName evidence="3">Uncharacterized protein</fullName>
    </submittedName>
</protein>
<dbReference type="EMBL" id="CP144754">
    <property type="protein sequence ID" value="WVZ97523.1"/>
    <property type="molecule type" value="Genomic_DNA"/>
</dbReference>
<dbReference type="PANTHER" id="PTHR31016:SF12">
    <property type="entry name" value="OS05G0315200 PROTEIN"/>
    <property type="match status" value="1"/>
</dbReference>
<feature type="region of interest" description="Disordered" evidence="2">
    <location>
        <begin position="368"/>
        <end position="387"/>
    </location>
</feature>
<evidence type="ECO:0000256" key="2">
    <source>
        <dbReference type="SAM" id="MobiDB-lite"/>
    </source>
</evidence>
<evidence type="ECO:0000313" key="4">
    <source>
        <dbReference type="Proteomes" id="UP001341281"/>
    </source>
</evidence>
<reference evidence="3 4" key="1">
    <citation type="submission" date="2024-02" db="EMBL/GenBank/DDBJ databases">
        <title>High-quality chromosome-scale genome assembly of Pensacola bahiagrass (Paspalum notatum Flugge var. saurae).</title>
        <authorList>
            <person name="Vega J.M."/>
            <person name="Podio M."/>
            <person name="Orjuela J."/>
            <person name="Siena L.A."/>
            <person name="Pessino S.C."/>
            <person name="Combes M.C."/>
            <person name="Mariac C."/>
            <person name="Albertini E."/>
            <person name="Pupilli F."/>
            <person name="Ortiz J.P.A."/>
            <person name="Leblanc O."/>
        </authorList>
    </citation>
    <scope>NUCLEOTIDE SEQUENCE [LARGE SCALE GENOMIC DNA]</scope>
    <source>
        <strain evidence="3">R1</strain>
        <tissue evidence="3">Leaf</tissue>
    </source>
</reference>
<feature type="region of interest" description="Disordered" evidence="2">
    <location>
        <begin position="1"/>
        <end position="82"/>
    </location>
</feature>
<feature type="compositionally biased region" description="Polar residues" evidence="2">
    <location>
        <begin position="137"/>
        <end position="161"/>
    </location>
</feature>
<dbReference type="AlphaFoldDB" id="A0AAQ3UU44"/>